<gene>
    <name evidence="2" type="ordered locus">NMA2181</name>
</gene>
<feature type="transmembrane region" description="Helical" evidence="1">
    <location>
        <begin position="20"/>
        <end position="38"/>
    </location>
</feature>
<organism evidence="2">
    <name type="scientific">Neisseria meningitidis serogroup A / serotype 4A (strain DSM 15465 / Z2491)</name>
    <dbReference type="NCBI Taxonomy" id="122587"/>
    <lineage>
        <taxon>Bacteria</taxon>
        <taxon>Pseudomonadati</taxon>
        <taxon>Pseudomonadota</taxon>
        <taxon>Betaproteobacteria</taxon>
        <taxon>Neisseriales</taxon>
        <taxon>Neisseriaceae</taxon>
        <taxon>Neisseria</taxon>
    </lineage>
</organism>
<name>A0A0U1RKH0_NEIMA</name>
<dbReference type="EnsemblBacteria" id="CAM09276">
    <property type="protein sequence ID" value="CAM09276"/>
    <property type="gene ID" value="NMA2181"/>
</dbReference>
<keyword evidence="1" id="KW-0472">Membrane</keyword>
<dbReference type="HOGENOM" id="CLU_2343793_0_0_4"/>
<proteinExistence type="predicted"/>
<keyword evidence="1" id="KW-1133">Transmembrane helix</keyword>
<dbReference type="Proteomes" id="UP000000626">
    <property type="component" value="Chromosome"/>
</dbReference>
<dbReference type="AlphaFoldDB" id="A0A0U1RKH0"/>
<keyword evidence="1" id="KW-0812">Transmembrane</keyword>
<accession>A0A0U1RKH0</accession>
<reference evidence="2" key="1">
    <citation type="journal article" date="2000" name="Nature">
        <title>Complete DNA sequence of a serogroup A strain of Neisseria meningitidis Z2491.</title>
        <authorList>
            <person name="Parkhill J."/>
            <person name="Achtman M."/>
            <person name="James K.D."/>
            <person name="Bentley S.D."/>
            <person name="Churcher C."/>
            <person name="Klee S.R."/>
            <person name="Morelli G."/>
            <person name="Basham D."/>
            <person name="Brown D."/>
            <person name="Chillingworth T."/>
            <person name="Davies R.M."/>
            <person name="Davis P."/>
            <person name="Devlin K."/>
            <person name="Feltwell T."/>
            <person name="Hamlin N."/>
            <person name="Holroyd S."/>
            <person name="Jagels K."/>
            <person name="Leather S."/>
            <person name="Moule S."/>
            <person name="Mungall K."/>
            <person name="Quail M.A."/>
            <person name="Rajandream M.A."/>
            <person name="Rutherford K.M."/>
            <person name="Simmonds M."/>
            <person name="Skelton J."/>
            <person name="Whitehead S."/>
            <person name="Spratt B.G."/>
            <person name="Barrell B.G."/>
        </authorList>
    </citation>
    <scope>NUCLEOTIDE SEQUENCE [LARGE SCALE GENOMIC DNA]</scope>
    <source>
        <strain evidence="2">Z2491</strain>
    </source>
</reference>
<dbReference type="EMBL" id="AL157959">
    <property type="protein sequence ID" value="CAM09276.1"/>
    <property type="molecule type" value="Genomic_DNA"/>
</dbReference>
<sequence>MHKQVQHITTKLFYFKITDISFFIDFKFHIFNILGILFQRKRNRLIKTIPAIHSGKTARNIRFPISTTIRYRTPRCRFRLHIRQNFIRKENVENKKNSLLEKRFNGNAGISHTFSIYLSSL</sequence>
<dbReference type="KEGG" id="nma:NMA2181"/>
<evidence type="ECO:0000256" key="1">
    <source>
        <dbReference type="SAM" id="Phobius"/>
    </source>
</evidence>
<protein>
    <submittedName>
        <fullName evidence="2">Uncharacterized protein</fullName>
    </submittedName>
</protein>
<evidence type="ECO:0000313" key="2">
    <source>
        <dbReference type="EMBL" id="CAM09276.1"/>
    </source>
</evidence>